<feature type="domain" description="Alpha-D-phosphohexomutase alpha/beta/alpha" evidence="6">
    <location>
        <begin position="2"/>
        <end position="73"/>
    </location>
</feature>
<reference evidence="7 8" key="2">
    <citation type="submission" date="2015-01" db="EMBL/GenBank/DDBJ databases">
        <authorList>
            <consortium name="NBRP consortium"/>
            <person name="Sawabe T."/>
            <person name="Meirelles P."/>
            <person name="Feng G."/>
            <person name="Sayaka M."/>
            <person name="Hattori M."/>
            <person name="Ohkuma M."/>
        </authorList>
    </citation>
    <scope>NUCLEOTIDE SEQUENCE [LARGE SCALE GENOMIC DNA]</scope>
    <source>
        <strain evidence="8">JCM 19241</strain>
    </source>
</reference>
<evidence type="ECO:0000256" key="4">
    <source>
        <dbReference type="ARBA" id="ARBA00022842"/>
    </source>
</evidence>
<keyword evidence="5 7" id="KW-0413">Isomerase</keyword>
<evidence type="ECO:0000313" key="7">
    <source>
        <dbReference type="EMBL" id="GAM75026.1"/>
    </source>
</evidence>
<dbReference type="GO" id="GO:0008973">
    <property type="term" value="F:phosphopentomutase activity"/>
    <property type="evidence" value="ECO:0007669"/>
    <property type="project" value="TreeGrafter"/>
</dbReference>
<proteinExistence type="inferred from homology"/>
<dbReference type="STRING" id="1481914.JCM19241_1369"/>
<evidence type="ECO:0000256" key="1">
    <source>
        <dbReference type="ARBA" id="ARBA00010231"/>
    </source>
</evidence>
<dbReference type="GO" id="GO:0004615">
    <property type="term" value="F:phosphomannomutase activity"/>
    <property type="evidence" value="ECO:0007669"/>
    <property type="project" value="UniProtKB-EC"/>
</dbReference>
<dbReference type="GO" id="GO:0005975">
    <property type="term" value="P:carbohydrate metabolic process"/>
    <property type="evidence" value="ECO:0007669"/>
    <property type="project" value="InterPro"/>
</dbReference>
<sequence>MAALGIKVYLTHKVAATPIAAFGVLELNAAGAVVVTASHNPPEYNGFKVYWENGAQIIPPHDAGIAHKIDEATALPLQLMPLDEAQQKGLLVWLENEYYQTYRKTMNENPLLIPDGNTDISIVYTAMHGVGAEMAETLLADVDLKKSLVLPSSESLMVAFQRLTFQIQKKRVQWTW</sequence>
<dbReference type="Pfam" id="PF02878">
    <property type="entry name" value="PGM_PMM_I"/>
    <property type="match status" value="1"/>
</dbReference>
<dbReference type="InterPro" id="IPR005841">
    <property type="entry name" value="Alpha-D-phosphohexomutase_SF"/>
</dbReference>
<evidence type="ECO:0000256" key="2">
    <source>
        <dbReference type="ARBA" id="ARBA00022553"/>
    </source>
</evidence>
<dbReference type="EMBL" id="BBSC01000003">
    <property type="protein sequence ID" value="GAM75026.1"/>
    <property type="molecule type" value="Genomic_DNA"/>
</dbReference>
<dbReference type="GO" id="GO:0006166">
    <property type="term" value="P:purine ribonucleoside salvage"/>
    <property type="evidence" value="ECO:0007669"/>
    <property type="project" value="TreeGrafter"/>
</dbReference>
<keyword evidence="4" id="KW-0460">Magnesium</keyword>
<evidence type="ECO:0000256" key="5">
    <source>
        <dbReference type="ARBA" id="ARBA00023235"/>
    </source>
</evidence>
<dbReference type="PRINTS" id="PR00509">
    <property type="entry name" value="PGMPMM"/>
</dbReference>
<comment type="caution">
    <text evidence="7">The sequence shown here is derived from an EMBL/GenBank/DDBJ whole genome shotgun (WGS) entry which is preliminary data.</text>
</comment>
<organism evidence="7 8">
    <name type="scientific">Vibrio ishigakensis</name>
    <dbReference type="NCBI Taxonomy" id="1481914"/>
    <lineage>
        <taxon>Bacteria</taxon>
        <taxon>Pseudomonadati</taxon>
        <taxon>Pseudomonadota</taxon>
        <taxon>Gammaproteobacteria</taxon>
        <taxon>Vibrionales</taxon>
        <taxon>Vibrionaceae</taxon>
        <taxon>Vibrio</taxon>
    </lineage>
</organism>
<reference evidence="7 8" key="1">
    <citation type="submission" date="2015-01" db="EMBL/GenBank/DDBJ databases">
        <title>Vibrio sp. C94 JCM 19241 whole genome shotgun sequence.</title>
        <authorList>
            <person name="Sawabe T."/>
            <person name="Meirelles P."/>
            <person name="Feng G."/>
            <person name="Sayaka M."/>
            <person name="Hattori M."/>
            <person name="Ohkuma M."/>
        </authorList>
    </citation>
    <scope>NUCLEOTIDE SEQUENCE [LARGE SCALE GENOMIC DNA]</scope>
    <source>
        <strain evidence="8">JCM 19241</strain>
    </source>
</reference>
<dbReference type="GO" id="GO:0000287">
    <property type="term" value="F:magnesium ion binding"/>
    <property type="evidence" value="ECO:0007669"/>
    <property type="project" value="InterPro"/>
</dbReference>
<gene>
    <name evidence="7" type="ORF">JCM19241_1369</name>
</gene>
<dbReference type="Gene3D" id="3.40.120.10">
    <property type="entry name" value="Alpha-D-Glucose-1,6-Bisphosphate, subunit A, domain 3"/>
    <property type="match status" value="1"/>
</dbReference>
<evidence type="ECO:0000313" key="8">
    <source>
        <dbReference type="Proteomes" id="UP000031666"/>
    </source>
</evidence>
<dbReference type="InterPro" id="IPR016055">
    <property type="entry name" value="A-D-PHexomutase_a/b/a-I/II/III"/>
</dbReference>
<dbReference type="PROSITE" id="PS00710">
    <property type="entry name" value="PGM_PMM"/>
    <property type="match status" value="1"/>
</dbReference>
<dbReference type="Proteomes" id="UP000031666">
    <property type="component" value="Unassembled WGS sequence"/>
</dbReference>
<dbReference type="PANTHER" id="PTHR45745">
    <property type="entry name" value="PHOSPHOMANNOMUTASE 45A"/>
    <property type="match status" value="1"/>
</dbReference>
<name>A0A0B8Q8V6_9VIBR</name>
<accession>A0A0B8Q8V6</accession>
<dbReference type="InterPro" id="IPR005844">
    <property type="entry name" value="A-D-PHexomutase_a/b/a-I"/>
</dbReference>
<evidence type="ECO:0000259" key="6">
    <source>
        <dbReference type="Pfam" id="PF02878"/>
    </source>
</evidence>
<comment type="similarity">
    <text evidence="1">Belongs to the phosphohexose mutase family.</text>
</comment>
<dbReference type="InterPro" id="IPR016066">
    <property type="entry name" value="A-D-PHexomutase_CS"/>
</dbReference>
<evidence type="ECO:0000256" key="3">
    <source>
        <dbReference type="ARBA" id="ARBA00022723"/>
    </source>
</evidence>
<dbReference type="SUPFAM" id="SSF53738">
    <property type="entry name" value="Phosphoglucomutase, first 3 domains"/>
    <property type="match status" value="1"/>
</dbReference>
<keyword evidence="2" id="KW-0597">Phosphoprotein</keyword>
<dbReference type="PANTHER" id="PTHR45745:SF1">
    <property type="entry name" value="PHOSPHOGLUCOMUTASE 2B-RELATED"/>
    <property type="match status" value="1"/>
</dbReference>
<dbReference type="EC" id="5.4.2.8" evidence="7"/>
<keyword evidence="3" id="KW-0479">Metal-binding</keyword>
<protein>
    <submittedName>
        <fullName evidence="7">Phosphomannomutase</fullName>
        <ecNumber evidence="7">5.4.2.8</ecNumber>
    </submittedName>
</protein>
<dbReference type="AlphaFoldDB" id="A0A0B8Q8V6"/>